<dbReference type="Pfam" id="PF09830">
    <property type="entry name" value="ATP_transf"/>
    <property type="match status" value="1"/>
</dbReference>
<dbReference type="GO" id="GO:0003877">
    <property type="term" value="F:ATP:ADP adenylyltransferase activity"/>
    <property type="evidence" value="ECO:0007669"/>
    <property type="project" value="InterPro"/>
</dbReference>
<proteinExistence type="predicted"/>
<feature type="domain" description="Ap4A phosphorylase 1/2 N-terminal" evidence="3">
    <location>
        <begin position="2"/>
        <end position="146"/>
    </location>
</feature>
<dbReference type="AlphaFoldDB" id="A0A2T3N003"/>
<organism evidence="4 5">
    <name type="scientific">Photobacterium lipolyticum</name>
    <dbReference type="NCBI Taxonomy" id="266810"/>
    <lineage>
        <taxon>Bacteria</taxon>
        <taxon>Pseudomonadati</taxon>
        <taxon>Pseudomonadota</taxon>
        <taxon>Gammaproteobacteria</taxon>
        <taxon>Vibrionales</taxon>
        <taxon>Vibrionaceae</taxon>
        <taxon>Photobacterium</taxon>
    </lineage>
</organism>
<dbReference type="Gene3D" id="3.30.428.70">
    <property type="match status" value="1"/>
</dbReference>
<dbReference type="RefSeq" id="WP_107282752.1">
    <property type="nucleotide sequence ID" value="NZ_PYMC01000004.1"/>
</dbReference>
<dbReference type="InterPro" id="IPR045759">
    <property type="entry name" value="Ap4A_phos1/2_N"/>
</dbReference>
<dbReference type="GO" id="GO:0009117">
    <property type="term" value="P:nucleotide metabolic process"/>
    <property type="evidence" value="ECO:0007669"/>
    <property type="project" value="InterPro"/>
</dbReference>
<dbReference type="Proteomes" id="UP000240904">
    <property type="component" value="Unassembled WGS sequence"/>
</dbReference>
<dbReference type="SUPFAM" id="SSF54197">
    <property type="entry name" value="HIT-like"/>
    <property type="match status" value="1"/>
</dbReference>
<dbReference type="InterPro" id="IPR036265">
    <property type="entry name" value="HIT-like_sf"/>
</dbReference>
<keyword evidence="5" id="KW-1185">Reference proteome</keyword>
<evidence type="ECO:0000313" key="4">
    <source>
        <dbReference type="EMBL" id="PSW05599.1"/>
    </source>
</evidence>
<accession>A0A2T3N003</accession>
<dbReference type="GO" id="GO:0005524">
    <property type="term" value="F:ATP binding"/>
    <property type="evidence" value="ECO:0007669"/>
    <property type="project" value="InterPro"/>
</dbReference>
<comment type="caution">
    <text evidence="4">The sequence shown here is derived from an EMBL/GenBank/DDBJ whole genome shotgun (WGS) entry which is preliminary data.</text>
</comment>
<dbReference type="EMBL" id="PYMC01000004">
    <property type="protein sequence ID" value="PSW05599.1"/>
    <property type="molecule type" value="Genomic_DNA"/>
</dbReference>
<dbReference type="InterPro" id="IPR043171">
    <property type="entry name" value="Ap4A_phos1/2-like"/>
</dbReference>
<gene>
    <name evidence="4" type="ORF">C9I89_07555</name>
</gene>
<reference evidence="4 5" key="1">
    <citation type="submission" date="2018-03" db="EMBL/GenBank/DDBJ databases">
        <title>Whole genome sequencing of Histamine producing bacteria.</title>
        <authorList>
            <person name="Butler K."/>
        </authorList>
    </citation>
    <scope>NUCLEOTIDE SEQUENCE [LARGE SCALE GENOMIC DNA]</scope>
    <source>
        <strain evidence="4 5">DSM 16190</strain>
    </source>
</reference>
<dbReference type="Pfam" id="PF19327">
    <property type="entry name" value="Ap4A_phos_N"/>
    <property type="match status" value="1"/>
</dbReference>
<feature type="domain" description="ATP adenylyltransferase C-terminal" evidence="2">
    <location>
        <begin position="156"/>
        <end position="259"/>
    </location>
</feature>
<evidence type="ECO:0000313" key="5">
    <source>
        <dbReference type="Proteomes" id="UP000240904"/>
    </source>
</evidence>
<dbReference type="OrthoDB" id="421767at2"/>
<dbReference type="PANTHER" id="PTHR38420:SF1">
    <property type="entry name" value="PUTATIVE (AFU_ORTHOLOGUE AFUA_5G14690)-RELATED"/>
    <property type="match status" value="1"/>
</dbReference>
<dbReference type="PANTHER" id="PTHR38420">
    <property type="entry name" value="AP-4-A PHOSPHORYLASE II"/>
    <property type="match status" value="1"/>
</dbReference>
<feature type="active site" description="Nucleophile" evidence="1">
    <location>
        <position position="138"/>
    </location>
</feature>
<sequence length="261" mass="29406">MFWTKAEQVVERALANGSLLPITTEATAIVENGIEFLGHVVTNNATKKFTSAKKQDNPFLPYEEEMYVADAGKGHVCLLNKYPVLNPHLLICSREFIPQTAPLELQDFAAWIMGFDHDEVLGFYNGGTMAGASQTHRHMQLVKTAIPLEDAILSHSLPFQHRLYRFDELNSERLYLCYLAGLKELGLSGMEGLNGEPECKPYNLILTKKWMLLVPRVTNNIHGVFANGINYSGRFLVKQPEQLAWLQQYGIMRFLGECSQG</sequence>
<dbReference type="InterPro" id="IPR019200">
    <property type="entry name" value="ATP_adenylylTrfase_C"/>
</dbReference>
<evidence type="ECO:0000256" key="1">
    <source>
        <dbReference type="PIRSR" id="PIRSR000846-1"/>
    </source>
</evidence>
<dbReference type="InterPro" id="IPR009163">
    <property type="entry name" value="Ap4A_phos1/2"/>
</dbReference>
<protein>
    <submittedName>
        <fullName evidence="4">Phosphorylase</fullName>
    </submittedName>
</protein>
<name>A0A2T3N003_9GAMM</name>
<dbReference type="PIRSF" id="PIRSF000846">
    <property type="entry name" value="ATP_adenylyltr"/>
    <property type="match status" value="1"/>
</dbReference>
<evidence type="ECO:0000259" key="2">
    <source>
        <dbReference type="Pfam" id="PF09830"/>
    </source>
</evidence>
<evidence type="ECO:0000259" key="3">
    <source>
        <dbReference type="Pfam" id="PF19327"/>
    </source>
</evidence>